<accession>A0A2P5CQ95</accession>
<sequence>HLHHLVTQYGYQARYKFIDPSAVATEGGSREDRAISSGPLDVTFIYSLKDYAWFLDPLGLALHEEIGLTMIECLGRPFTAPYKRLRSQGPTTKALLWAP</sequence>
<organism evidence="1 2">
    <name type="scientific">Parasponia andersonii</name>
    <name type="common">Sponia andersonii</name>
    <dbReference type="NCBI Taxonomy" id="3476"/>
    <lineage>
        <taxon>Eukaryota</taxon>
        <taxon>Viridiplantae</taxon>
        <taxon>Streptophyta</taxon>
        <taxon>Embryophyta</taxon>
        <taxon>Tracheophyta</taxon>
        <taxon>Spermatophyta</taxon>
        <taxon>Magnoliopsida</taxon>
        <taxon>eudicotyledons</taxon>
        <taxon>Gunneridae</taxon>
        <taxon>Pentapetalae</taxon>
        <taxon>rosids</taxon>
        <taxon>fabids</taxon>
        <taxon>Rosales</taxon>
        <taxon>Cannabaceae</taxon>
        <taxon>Parasponia</taxon>
    </lineage>
</organism>
<dbReference type="AlphaFoldDB" id="A0A2P5CQ95"/>
<name>A0A2P5CQ95_PARAD</name>
<gene>
    <name evidence="1" type="ORF">PanWU01x14_132870</name>
</gene>
<proteinExistence type="predicted"/>
<protein>
    <submittedName>
        <fullName evidence="1">Uncharacterized protein</fullName>
    </submittedName>
</protein>
<dbReference type="Proteomes" id="UP000237105">
    <property type="component" value="Unassembled WGS sequence"/>
</dbReference>
<reference evidence="2" key="1">
    <citation type="submission" date="2016-06" db="EMBL/GenBank/DDBJ databases">
        <title>Parallel loss of symbiosis genes in relatives of nitrogen-fixing non-legume Parasponia.</title>
        <authorList>
            <person name="Van Velzen R."/>
            <person name="Holmer R."/>
            <person name="Bu F."/>
            <person name="Rutten L."/>
            <person name="Van Zeijl A."/>
            <person name="Liu W."/>
            <person name="Santuari L."/>
            <person name="Cao Q."/>
            <person name="Sharma T."/>
            <person name="Shen D."/>
            <person name="Roswanjaya Y."/>
            <person name="Wardhani T."/>
            <person name="Kalhor M.S."/>
            <person name="Jansen J."/>
            <person name="Van den Hoogen J."/>
            <person name="Gungor B."/>
            <person name="Hartog M."/>
            <person name="Hontelez J."/>
            <person name="Verver J."/>
            <person name="Yang W.-C."/>
            <person name="Schijlen E."/>
            <person name="Repin R."/>
            <person name="Schilthuizen M."/>
            <person name="Schranz E."/>
            <person name="Heidstra R."/>
            <person name="Miyata K."/>
            <person name="Fedorova E."/>
            <person name="Kohlen W."/>
            <person name="Bisseling T."/>
            <person name="Smit S."/>
            <person name="Geurts R."/>
        </authorList>
    </citation>
    <scope>NUCLEOTIDE SEQUENCE [LARGE SCALE GENOMIC DNA]</scope>
    <source>
        <strain evidence="2">cv. WU1-14</strain>
    </source>
</reference>
<dbReference type="EMBL" id="JXTB01000106">
    <property type="protein sequence ID" value="PON63193.1"/>
    <property type="molecule type" value="Genomic_DNA"/>
</dbReference>
<comment type="caution">
    <text evidence="1">The sequence shown here is derived from an EMBL/GenBank/DDBJ whole genome shotgun (WGS) entry which is preliminary data.</text>
</comment>
<feature type="non-terminal residue" evidence="1">
    <location>
        <position position="1"/>
    </location>
</feature>
<evidence type="ECO:0000313" key="1">
    <source>
        <dbReference type="EMBL" id="PON63193.1"/>
    </source>
</evidence>
<keyword evidence="2" id="KW-1185">Reference proteome</keyword>
<evidence type="ECO:0000313" key="2">
    <source>
        <dbReference type="Proteomes" id="UP000237105"/>
    </source>
</evidence>